<evidence type="ECO:0000256" key="2">
    <source>
        <dbReference type="SAM" id="MobiDB-lite"/>
    </source>
</evidence>
<protein>
    <recommendedName>
        <fullName evidence="3">Transcriptional regulatory protein RXT2 N-terminal domain-containing protein</fullName>
    </recommendedName>
</protein>
<keyword evidence="5" id="KW-1185">Reference proteome</keyword>
<evidence type="ECO:0000313" key="5">
    <source>
        <dbReference type="Proteomes" id="UP001234581"/>
    </source>
</evidence>
<evidence type="ECO:0000256" key="1">
    <source>
        <dbReference type="SAM" id="Coils"/>
    </source>
</evidence>
<proteinExistence type="predicted"/>
<dbReference type="GO" id="GO:0005829">
    <property type="term" value="C:cytosol"/>
    <property type="evidence" value="ECO:0007669"/>
    <property type="project" value="TreeGrafter"/>
</dbReference>
<reference evidence="4 5" key="1">
    <citation type="submission" date="2023-03" db="EMBL/GenBank/DDBJ databases">
        <title>Genome sequence of Lichtheimia ornata CBS 291.66.</title>
        <authorList>
            <person name="Mohabir J.T."/>
            <person name="Shea T.P."/>
            <person name="Kurbessoian T."/>
            <person name="Berby B."/>
            <person name="Fontaine J."/>
            <person name="Livny J."/>
            <person name="Gnirke A."/>
            <person name="Stajich J.E."/>
            <person name="Cuomo C.A."/>
        </authorList>
    </citation>
    <scope>NUCLEOTIDE SEQUENCE [LARGE SCALE GENOMIC DNA]</scope>
    <source>
        <strain evidence="4">CBS 291.66</strain>
    </source>
</reference>
<dbReference type="RefSeq" id="XP_058341043.1">
    <property type="nucleotide sequence ID" value="XM_058488150.1"/>
</dbReference>
<feature type="region of interest" description="Disordered" evidence="2">
    <location>
        <begin position="1"/>
        <end position="52"/>
    </location>
</feature>
<feature type="compositionally biased region" description="Low complexity" evidence="2">
    <location>
        <begin position="8"/>
        <end position="18"/>
    </location>
</feature>
<sequence>MGPADPYTATSTTTTSTTNGSNAPIPVAENSQSNNASGAPAPAKWLQPKNESEMETDKVGLVAHNRGYKHILFIVYSFVWAPSDAQFGGNKLRAPRTLARQEEYIQGNKKRTVVKRRRRNLDDDISDGAEDDPYRQINIEDILSPIEIPTDIVRRPALKRIIKSPQIEGLASTAMEFIESEKNFSKILSRLSAILHRDDPQYLDLVLERTPEQRKRRKTSQQQQPATTASASSSEQDKTKDNESEQPLLQAKEEEMETTAEDFGPDTEAIEVVRSVRELLLENINFSNEYLSRLQGARDKLTKAHMQKEALYNQLKANAKKESERRSTRMVRHA</sequence>
<comment type="caution">
    <text evidence="4">The sequence shown here is derived from an EMBL/GenBank/DDBJ whole genome shotgun (WGS) entry which is preliminary data.</text>
</comment>
<keyword evidence="1" id="KW-0175">Coiled coil</keyword>
<dbReference type="GO" id="GO:0033698">
    <property type="term" value="C:Rpd3L complex"/>
    <property type="evidence" value="ECO:0007669"/>
    <property type="project" value="TreeGrafter"/>
</dbReference>
<dbReference type="EMBL" id="JARTCD010000042">
    <property type="protein sequence ID" value="KAJ8656130.1"/>
    <property type="molecule type" value="Genomic_DNA"/>
</dbReference>
<dbReference type="InterPro" id="IPR039602">
    <property type="entry name" value="Rxt2"/>
</dbReference>
<dbReference type="PANTHER" id="PTHR28232:SF1">
    <property type="entry name" value="TRANSCRIPTIONAL REGULATORY PROTEIN RXT2"/>
    <property type="match status" value="1"/>
</dbReference>
<dbReference type="AlphaFoldDB" id="A0AAD7V0S1"/>
<evidence type="ECO:0000259" key="3">
    <source>
        <dbReference type="Pfam" id="PF08595"/>
    </source>
</evidence>
<organism evidence="4 5">
    <name type="scientific">Lichtheimia ornata</name>
    <dbReference type="NCBI Taxonomy" id="688661"/>
    <lineage>
        <taxon>Eukaryota</taxon>
        <taxon>Fungi</taxon>
        <taxon>Fungi incertae sedis</taxon>
        <taxon>Mucoromycota</taxon>
        <taxon>Mucoromycotina</taxon>
        <taxon>Mucoromycetes</taxon>
        <taxon>Mucorales</taxon>
        <taxon>Lichtheimiaceae</taxon>
        <taxon>Lichtheimia</taxon>
    </lineage>
</organism>
<accession>A0AAD7V0S1</accession>
<feature type="compositionally biased region" description="Low complexity" evidence="2">
    <location>
        <begin position="220"/>
        <end position="234"/>
    </location>
</feature>
<gene>
    <name evidence="4" type="ORF">O0I10_008143</name>
</gene>
<evidence type="ECO:0000313" key="4">
    <source>
        <dbReference type="EMBL" id="KAJ8656130.1"/>
    </source>
</evidence>
<feature type="region of interest" description="Disordered" evidence="2">
    <location>
        <begin position="211"/>
        <end position="247"/>
    </location>
</feature>
<name>A0AAD7V0S1_9FUNG</name>
<dbReference type="Proteomes" id="UP001234581">
    <property type="component" value="Unassembled WGS sequence"/>
</dbReference>
<dbReference type="Pfam" id="PF08595">
    <property type="entry name" value="RXT2_N"/>
    <property type="match status" value="1"/>
</dbReference>
<dbReference type="InterPro" id="IPR013904">
    <property type="entry name" value="RXT2_N"/>
</dbReference>
<dbReference type="GeneID" id="83215550"/>
<dbReference type="PANTHER" id="PTHR28232">
    <property type="entry name" value="TRANSCRIPTIONAL REGULATORY PROTEIN RXT2"/>
    <property type="match status" value="1"/>
</dbReference>
<feature type="coiled-coil region" evidence="1">
    <location>
        <begin position="298"/>
        <end position="325"/>
    </location>
</feature>
<feature type="domain" description="Transcriptional regulatory protein RXT2 N-terminal" evidence="3">
    <location>
        <begin position="123"/>
        <end position="195"/>
    </location>
</feature>